<dbReference type="Pfam" id="PF11553">
    <property type="entry name" value="DUF3231"/>
    <property type="match status" value="2"/>
</dbReference>
<evidence type="ECO:0000313" key="1">
    <source>
        <dbReference type="EMBL" id="MDC3417666.1"/>
    </source>
</evidence>
<name>A0A9X3WFV0_9BACI</name>
<protein>
    <submittedName>
        <fullName evidence="1">DUF3231 family protein</fullName>
    </submittedName>
</protein>
<evidence type="ECO:0000313" key="2">
    <source>
        <dbReference type="Proteomes" id="UP001145069"/>
    </source>
</evidence>
<sequence>MNNHEQTRLTSSELSAVWSSYMNNSFSACVMKYFLNNVDDKQTKQVVQLSLDISEQTMSIARKLLETDNQPIPIGFTDDDVTVNAPRLFSDAFYLYYLKNMAKVGLSVYGVALSTAAKDDVRQFLSNAIKESTDLYNETAEVLLEKGLYVRSPYVTTSDHTEFIHDKDYLGSMFNLQHKNRPLNVIEITHINANVEANQIGSALLTGFAQVAESEIVKKYCKRGKEIAKKHVKVFAELLTGNDLPAPMPWDIEVTDSEVSPFSDKLMVFHTSLINASSISNYATSSAASLRADVATTYVRLMTEAAVYAKDGFDLMIKKEFLEQPPQSPDRAKSKH</sequence>
<dbReference type="RefSeq" id="WP_272446736.1">
    <property type="nucleotide sequence ID" value="NZ_JAMQKC010000012.1"/>
</dbReference>
<organism evidence="1 2">
    <name type="scientific">Aquibacillus salsiterrae</name>
    <dbReference type="NCBI Taxonomy" id="2950439"/>
    <lineage>
        <taxon>Bacteria</taxon>
        <taxon>Bacillati</taxon>
        <taxon>Bacillota</taxon>
        <taxon>Bacilli</taxon>
        <taxon>Bacillales</taxon>
        <taxon>Bacillaceae</taxon>
        <taxon>Aquibacillus</taxon>
    </lineage>
</organism>
<reference evidence="1" key="1">
    <citation type="submission" date="2022-06" db="EMBL/GenBank/DDBJ databases">
        <title>Aquibacillus sp. a new bacterium isolated from soil saline samples.</title>
        <authorList>
            <person name="Galisteo C."/>
            <person name="De La Haba R."/>
            <person name="Sanchez-Porro C."/>
            <person name="Ventosa A."/>
        </authorList>
    </citation>
    <scope>NUCLEOTIDE SEQUENCE</scope>
    <source>
        <strain evidence="1">3ASR75-54</strain>
    </source>
</reference>
<dbReference type="EMBL" id="JAMQKC010000012">
    <property type="protein sequence ID" value="MDC3417666.1"/>
    <property type="molecule type" value="Genomic_DNA"/>
</dbReference>
<dbReference type="InterPro" id="IPR021617">
    <property type="entry name" value="DUF3231"/>
</dbReference>
<dbReference type="Gene3D" id="1.20.1260.10">
    <property type="match status" value="2"/>
</dbReference>
<dbReference type="InterPro" id="IPR012347">
    <property type="entry name" value="Ferritin-like"/>
</dbReference>
<dbReference type="AlphaFoldDB" id="A0A9X3WFV0"/>
<proteinExistence type="predicted"/>
<accession>A0A9X3WFV0</accession>
<keyword evidence="2" id="KW-1185">Reference proteome</keyword>
<gene>
    <name evidence="1" type="ORF">NC799_12235</name>
</gene>
<comment type="caution">
    <text evidence="1">The sequence shown here is derived from an EMBL/GenBank/DDBJ whole genome shotgun (WGS) entry which is preliminary data.</text>
</comment>
<dbReference type="Proteomes" id="UP001145069">
    <property type="component" value="Unassembled WGS sequence"/>
</dbReference>